<dbReference type="Gene3D" id="3.30.565.10">
    <property type="entry name" value="Histidine kinase-like ATPase, C-terminal domain"/>
    <property type="match status" value="1"/>
</dbReference>
<dbReference type="PROSITE" id="PS50109">
    <property type="entry name" value="HIS_KIN"/>
    <property type="match status" value="1"/>
</dbReference>
<proteinExistence type="predicted"/>
<evidence type="ECO:0000256" key="4">
    <source>
        <dbReference type="ARBA" id="ARBA00022679"/>
    </source>
</evidence>
<reference evidence="9 10" key="1">
    <citation type="submission" date="2023-12" db="EMBL/GenBank/DDBJ databases">
        <title>Marinobacter qingdaonensis sp. nov., isolated from the intertidal sediment of Qingdao, PR China.</title>
        <authorList>
            <person name="Li Y."/>
        </authorList>
    </citation>
    <scope>NUCLEOTIDE SEQUENCE [LARGE SCALE GENOMIC DNA]</scope>
    <source>
        <strain evidence="9 10">ASW11-75</strain>
    </source>
</reference>
<evidence type="ECO:0000256" key="5">
    <source>
        <dbReference type="ARBA" id="ARBA00022777"/>
    </source>
</evidence>
<dbReference type="SUPFAM" id="SSF55874">
    <property type="entry name" value="ATPase domain of HSP90 chaperone/DNA topoisomerase II/histidine kinase"/>
    <property type="match status" value="1"/>
</dbReference>
<dbReference type="GO" id="GO:0016301">
    <property type="term" value="F:kinase activity"/>
    <property type="evidence" value="ECO:0007669"/>
    <property type="project" value="UniProtKB-KW"/>
</dbReference>
<evidence type="ECO:0000313" key="10">
    <source>
        <dbReference type="Proteomes" id="UP001305746"/>
    </source>
</evidence>
<dbReference type="InterPro" id="IPR004358">
    <property type="entry name" value="Sig_transdc_His_kin-like_C"/>
</dbReference>
<dbReference type="InterPro" id="IPR003661">
    <property type="entry name" value="HisK_dim/P_dom"/>
</dbReference>
<dbReference type="SMART" id="SM00388">
    <property type="entry name" value="HisKA"/>
    <property type="match status" value="1"/>
</dbReference>
<dbReference type="CDD" id="cd00082">
    <property type="entry name" value="HisKA"/>
    <property type="match status" value="1"/>
</dbReference>
<comment type="caution">
    <text evidence="9">The sequence shown here is derived from an EMBL/GenBank/DDBJ whole genome shotgun (WGS) entry which is preliminary data.</text>
</comment>
<dbReference type="Proteomes" id="UP001305746">
    <property type="component" value="Unassembled WGS sequence"/>
</dbReference>
<comment type="catalytic activity">
    <reaction evidence="1">
        <text>ATP + protein L-histidine = ADP + protein N-phospho-L-histidine.</text>
        <dbReference type="EC" id="2.7.13.3"/>
    </reaction>
</comment>
<evidence type="ECO:0000259" key="8">
    <source>
        <dbReference type="PROSITE" id="PS50109"/>
    </source>
</evidence>
<keyword evidence="5 9" id="KW-0418">Kinase</keyword>
<organism evidence="9 10">
    <name type="scientific">Marinobacter qingdaonensis</name>
    <dbReference type="NCBI Taxonomy" id="3108486"/>
    <lineage>
        <taxon>Bacteria</taxon>
        <taxon>Pseudomonadati</taxon>
        <taxon>Pseudomonadota</taxon>
        <taxon>Gammaproteobacteria</taxon>
        <taxon>Pseudomonadales</taxon>
        <taxon>Marinobacteraceae</taxon>
        <taxon>Marinobacter</taxon>
    </lineage>
</organism>
<feature type="domain" description="Histidine kinase" evidence="8">
    <location>
        <begin position="230"/>
        <end position="443"/>
    </location>
</feature>
<dbReference type="Pfam" id="PF02518">
    <property type="entry name" value="HATPase_c"/>
    <property type="match status" value="1"/>
</dbReference>
<dbReference type="CDD" id="cd00075">
    <property type="entry name" value="HATPase"/>
    <property type="match status" value="1"/>
</dbReference>
<dbReference type="InterPro" id="IPR036097">
    <property type="entry name" value="HisK_dim/P_sf"/>
</dbReference>
<feature type="transmembrane region" description="Helical" evidence="7">
    <location>
        <begin position="41"/>
        <end position="59"/>
    </location>
</feature>
<keyword evidence="3" id="KW-0597">Phosphoprotein</keyword>
<dbReference type="SUPFAM" id="SSF47384">
    <property type="entry name" value="Homodimeric domain of signal transducing histidine kinase"/>
    <property type="match status" value="1"/>
</dbReference>
<feature type="transmembrane region" description="Helical" evidence="7">
    <location>
        <begin position="136"/>
        <end position="163"/>
    </location>
</feature>
<evidence type="ECO:0000256" key="3">
    <source>
        <dbReference type="ARBA" id="ARBA00022553"/>
    </source>
</evidence>
<keyword evidence="4" id="KW-0808">Transferase</keyword>
<accession>A0ABU5NY47</accession>
<dbReference type="SMART" id="SM00387">
    <property type="entry name" value="HATPase_c"/>
    <property type="match status" value="1"/>
</dbReference>
<keyword evidence="7" id="KW-1133">Transmembrane helix</keyword>
<dbReference type="InterPro" id="IPR003594">
    <property type="entry name" value="HATPase_dom"/>
</dbReference>
<feature type="transmembrane region" description="Helical" evidence="7">
    <location>
        <begin position="175"/>
        <end position="195"/>
    </location>
</feature>
<name>A0ABU5NY47_9GAMM</name>
<keyword evidence="10" id="KW-1185">Reference proteome</keyword>
<dbReference type="PANTHER" id="PTHR43711:SF1">
    <property type="entry name" value="HISTIDINE KINASE 1"/>
    <property type="match status" value="1"/>
</dbReference>
<protein>
    <recommendedName>
        <fullName evidence="2">histidine kinase</fullName>
        <ecNumber evidence="2">2.7.13.3</ecNumber>
    </recommendedName>
</protein>
<dbReference type="EC" id="2.7.13.3" evidence="2"/>
<keyword evidence="6" id="KW-0902">Two-component regulatory system</keyword>
<dbReference type="InterPro" id="IPR050736">
    <property type="entry name" value="Sensor_HK_Regulatory"/>
</dbReference>
<dbReference type="RefSeq" id="WP_322855119.1">
    <property type="nucleotide sequence ID" value="NZ_JAYDCJ010000003.1"/>
</dbReference>
<dbReference type="InterPro" id="IPR005467">
    <property type="entry name" value="His_kinase_dom"/>
</dbReference>
<evidence type="ECO:0000256" key="7">
    <source>
        <dbReference type="SAM" id="Phobius"/>
    </source>
</evidence>
<dbReference type="PANTHER" id="PTHR43711">
    <property type="entry name" value="TWO-COMPONENT HISTIDINE KINASE"/>
    <property type="match status" value="1"/>
</dbReference>
<evidence type="ECO:0000256" key="6">
    <source>
        <dbReference type="ARBA" id="ARBA00023012"/>
    </source>
</evidence>
<dbReference type="InterPro" id="IPR036890">
    <property type="entry name" value="HATPase_C_sf"/>
</dbReference>
<feature type="transmembrane region" description="Helical" evidence="7">
    <location>
        <begin position="101"/>
        <end position="124"/>
    </location>
</feature>
<keyword evidence="7" id="KW-0812">Transmembrane</keyword>
<evidence type="ECO:0000256" key="1">
    <source>
        <dbReference type="ARBA" id="ARBA00000085"/>
    </source>
</evidence>
<keyword evidence="7" id="KW-0472">Membrane</keyword>
<evidence type="ECO:0000313" key="9">
    <source>
        <dbReference type="EMBL" id="MEA1080627.1"/>
    </source>
</evidence>
<evidence type="ECO:0000256" key="2">
    <source>
        <dbReference type="ARBA" id="ARBA00012438"/>
    </source>
</evidence>
<dbReference type="PRINTS" id="PR00344">
    <property type="entry name" value="BCTRLSENSOR"/>
</dbReference>
<dbReference type="Pfam" id="PF00512">
    <property type="entry name" value="HisKA"/>
    <property type="match status" value="1"/>
</dbReference>
<gene>
    <name evidence="9" type="ORF">U5822_08090</name>
</gene>
<dbReference type="EMBL" id="JAYDCJ010000003">
    <property type="protein sequence ID" value="MEA1080627.1"/>
    <property type="molecule type" value="Genomic_DNA"/>
</dbReference>
<dbReference type="Gene3D" id="1.10.287.130">
    <property type="match status" value="1"/>
</dbReference>
<feature type="transmembrane region" description="Helical" evidence="7">
    <location>
        <begin position="65"/>
        <end position="89"/>
    </location>
</feature>
<sequence>MSTDLIRSQQAAGFRRLRFCPELEPGYRAVRATSVRDRARLVSAAGLVIFAIFALLDLATLPPALATATVTIRGLVTCPVIALVWWLSFRPWPGDIAFERLYTLAYLVGGLSVVAIIACARVQAVPLPYEGMLLMLMFGYFAMGLPFVAASVASALIIAAYLGVELATGLALAEVLVNLFFVLTANTIGMVGAWLSEYRHRAHFLDQQLVQLLHRNAREESARKSHLITVASHDLRQPLNVVGLNLTHLAGAELAPDQLGLVRRLQGTVGHFQRLLGTVLDVSRINEGMVRADNQDVELDGLLDQLTDLTFDHIDLHGFRLSRTGPDSGLWLRADPELLLRALQNLVFNAVDHSGGDEIRITTQHQGERVRVTIRDNGRGIEPALQRDMFQPFIRGATDPAATGLGLGLAIVRELTEMMAGQCGCESAPGAGTSVWLELPAPVTATPAAGPD</sequence>